<dbReference type="EMBL" id="CADCVG010000061">
    <property type="protein sequence ID" value="CAA9455038.1"/>
    <property type="molecule type" value="Genomic_DNA"/>
</dbReference>
<proteinExistence type="predicted"/>
<feature type="compositionally biased region" description="Basic and acidic residues" evidence="1">
    <location>
        <begin position="17"/>
        <end position="30"/>
    </location>
</feature>
<organism evidence="2">
    <name type="scientific">uncultured Rubrobacteraceae bacterium</name>
    <dbReference type="NCBI Taxonomy" id="349277"/>
    <lineage>
        <taxon>Bacteria</taxon>
        <taxon>Bacillati</taxon>
        <taxon>Actinomycetota</taxon>
        <taxon>Rubrobacteria</taxon>
        <taxon>Rubrobacterales</taxon>
        <taxon>Rubrobacteraceae</taxon>
        <taxon>environmental samples</taxon>
    </lineage>
</organism>
<evidence type="ECO:0000256" key="1">
    <source>
        <dbReference type="SAM" id="MobiDB-lite"/>
    </source>
</evidence>
<dbReference type="AlphaFoldDB" id="A0A6J4QTQ2"/>
<name>A0A6J4QTQ2_9ACTN</name>
<sequence length="38" mass="4045">MARELGAAAMVLWARSSEPEGAKAPLEHLEPGLQGRLT</sequence>
<feature type="region of interest" description="Disordered" evidence="1">
    <location>
        <begin position="16"/>
        <end position="38"/>
    </location>
</feature>
<gene>
    <name evidence="2" type="ORF">AVDCRST_MAG14-1480</name>
</gene>
<evidence type="ECO:0000313" key="2">
    <source>
        <dbReference type="EMBL" id="CAA9455038.1"/>
    </source>
</evidence>
<accession>A0A6J4QTQ2</accession>
<protein>
    <submittedName>
        <fullName evidence="2">Uncharacterized protein</fullName>
    </submittedName>
</protein>
<reference evidence="2" key="1">
    <citation type="submission" date="2020-02" db="EMBL/GenBank/DDBJ databases">
        <authorList>
            <person name="Meier V. D."/>
        </authorList>
    </citation>
    <scope>NUCLEOTIDE SEQUENCE</scope>
    <source>
        <strain evidence="2">AVDCRST_MAG14</strain>
    </source>
</reference>